<evidence type="ECO:0000256" key="3">
    <source>
        <dbReference type="ARBA" id="ARBA00038471"/>
    </source>
</evidence>
<dbReference type="Proteomes" id="UP000224567">
    <property type="component" value="Unassembled WGS sequence"/>
</dbReference>
<dbReference type="GO" id="GO:0004857">
    <property type="term" value="F:enzyme inhibitor activity"/>
    <property type="evidence" value="ECO:0007669"/>
    <property type="project" value="InterPro"/>
</dbReference>
<evidence type="ECO:0000256" key="4">
    <source>
        <dbReference type="SAM" id="MobiDB-lite"/>
    </source>
</evidence>
<dbReference type="InterPro" id="IPR035513">
    <property type="entry name" value="Invertase/methylesterase_inhib"/>
</dbReference>
<evidence type="ECO:0000313" key="8">
    <source>
        <dbReference type="Proteomes" id="UP000224567"/>
    </source>
</evidence>
<reference evidence="7 8" key="1">
    <citation type="journal article" date="2017" name="Genome Biol.">
        <title>New reference genome sequences of hot pepper reveal the massive evolution of plant disease-resistance genes by retroduplication.</title>
        <authorList>
            <person name="Kim S."/>
            <person name="Park J."/>
            <person name="Yeom S.I."/>
            <person name="Kim Y.M."/>
            <person name="Seo E."/>
            <person name="Kim K.T."/>
            <person name="Kim M.S."/>
            <person name="Lee J.M."/>
            <person name="Cheong K."/>
            <person name="Shin H.S."/>
            <person name="Kim S.B."/>
            <person name="Han K."/>
            <person name="Lee J."/>
            <person name="Park M."/>
            <person name="Lee H.A."/>
            <person name="Lee H.Y."/>
            <person name="Lee Y."/>
            <person name="Oh S."/>
            <person name="Lee J.H."/>
            <person name="Choi E."/>
            <person name="Choi E."/>
            <person name="Lee S.E."/>
            <person name="Jeon J."/>
            <person name="Kim H."/>
            <person name="Choi G."/>
            <person name="Song H."/>
            <person name="Lee J."/>
            <person name="Lee S.C."/>
            <person name="Kwon J.K."/>
            <person name="Lee H.Y."/>
            <person name="Koo N."/>
            <person name="Hong Y."/>
            <person name="Kim R.W."/>
            <person name="Kang W.H."/>
            <person name="Huh J.H."/>
            <person name="Kang B.C."/>
            <person name="Yang T.J."/>
            <person name="Lee Y.H."/>
            <person name="Bennetzen J.L."/>
            <person name="Choi D."/>
        </authorList>
    </citation>
    <scope>NUCLEOTIDE SEQUENCE [LARGE SCALE GENOMIC DNA]</scope>
    <source>
        <strain evidence="8">cv. PBC81</strain>
    </source>
</reference>
<dbReference type="Pfam" id="PF04043">
    <property type="entry name" value="PMEI"/>
    <property type="match status" value="1"/>
</dbReference>
<evidence type="ECO:0000256" key="2">
    <source>
        <dbReference type="ARBA" id="ARBA00023157"/>
    </source>
</evidence>
<dbReference type="Gene3D" id="1.20.140.40">
    <property type="entry name" value="Invertase/pectin methylesterase inhibitor family protein"/>
    <property type="match status" value="1"/>
</dbReference>
<dbReference type="NCBIfam" id="TIGR01614">
    <property type="entry name" value="PME_inhib"/>
    <property type="match status" value="1"/>
</dbReference>
<keyword evidence="2" id="KW-1015">Disulfide bond</keyword>
<dbReference type="SUPFAM" id="SSF101148">
    <property type="entry name" value="Plant invertase/pectin methylesterase inhibitor"/>
    <property type="match status" value="1"/>
</dbReference>
<keyword evidence="1 5" id="KW-0732">Signal</keyword>
<dbReference type="FunFam" id="1.20.140.40:FF:000003">
    <property type="entry name" value="Invertase/pectin methylesterase inhibitor family protein"/>
    <property type="match status" value="1"/>
</dbReference>
<feature type="chain" id="PRO_5013720354" description="Pectinesterase inhibitor domain-containing protein" evidence="5">
    <location>
        <begin position="18"/>
        <end position="259"/>
    </location>
</feature>
<feature type="domain" description="Pectinesterase inhibitor" evidence="6">
    <location>
        <begin position="110"/>
        <end position="253"/>
    </location>
</feature>
<evidence type="ECO:0000259" key="6">
    <source>
        <dbReference type="SMART" id="SM00856"/>
    </source>
</evidence>
<reference evidence="8" key="2">
    <citation type="journal article" date="2017" name="J. Anim. Genet.">
        <title>Multiple reference genome sequences of hot pepper reveal the massive evolution of plant disease resistance genes by retroduplication.</title>
        <authorList>
            <person name="Kim S."/>
            <person name="Park J."/>
            <person name="Yeom S.-I."/>
            <person name="Kim Y.-M."/>
            <person name="Seo E."/>
            <person name="Kim K.-T."/>
            <person name="Kim M.-S."/>
            <person name="Lee J.M."/>
            <person name="Cheong K."/>
            <person name="Shin H.-S."/>
            <person name="Kim S.-B."/>
            <person name="Han K."/>
            <person name="Lee J."/>
            <person name="Park M."/>
            <person name="Lee H.-A."/>
            <person name="Lee H.-Y."/>
            <person name="Lee Y."/>
            <person name="Oh S."/>
            <person name="Lee J.H."/>
            <person name="Choi E."/>
            <person name="Choi E."/>
            <person name="Lee S.E."/>
            <person name="Jeon J."/>
            <person name="Kim H."/>
            <person name="Choi G."/>
            <person name="Song H."/>
            <person name="Lee J."/>
            <person name="Lee S.-C."/>
            <person name="Kwon J.-K."/>
            <person name="Lee H.-Y."/>
            <person name="Koo N."/>
            <person name="Hong Y."/>
            <person name="Kim R.W."/>
            <person name="Kang W.-H."/>
            <person name="Huh J.H."/>
            <person name="Kang B.-C."/>
            <person name="Yang T.-J."/>
            <person name="Lee Y.-H."/>
            <person name="Bennetzen J.L."/>
            <person name="Choi D."/>
        </authorList>
    </citation>
    <scope>NUCLEOTIDE SEQUENCE [LARGE SCALE GENOMIC DNA]</scope>
    <source>
        <strain evidence="8">cv. PBC81</strain>
    </source>
</reference>
<dbReference type="OrthoDB" id="770764at2759"/>
<keyword evidence="8" id="KW-1185">Reference proteome</keyword>
<comment type="caution">
    <text evidence="7">The sequence shown here is derived from an EMBL/GenBank/DDBJ whole genome shotgun (WGS) entry which is preliminary data.</text>
</comment>
<dbReference type="SMART" id="SM00856">
    <property type="entry name" value="PMEI"/>
    <property type="match status" value="1"/>
</dbReference>
<evidence type="ECO:0000256" key="5">
    <source>
        <dbReference type="SAM" id="SignalP"/>
    </source>
</evidence>
<feature type="compositionally biased region" description="Low complexity" evidence="4">
    <location>
        <begin position="33"/>
        <end position="55"/>
    </location>
</feature>
<dbReference type="CDD" id="cd15800">
    <property type="entry name" value="PMEI-like_2"/>
    <property type="match status" value="1"/>
</dbReference>
<dbReference type="InterPro" id="IPR006501">
    <property type="entry name" value="Pectinesterase_inhib_dom"/>
</dbReference>
<dbReference type="PANTHER" id="PTHR36710:SF18">
    <property type="entry name" value="PECTINESTERASE INHIBITOR 5-RELATED"/>
    <property type="match status" value="1"/>
</dbReference>
<gene>
    <name evidence="7" type="ORF">CQW23_01766</name>
</gene>
<name>A0A2G2XPG8_CAPBA</name>
<feature type="signal peptide" evidence="5">
    <location>
        <begin position="1"/>
        <end position="17"/>
    </location>
</feature>
<dbReference type="PANTHER" id="PTHR36710">
    <property type="entry name" value="PECTINESTERASE INHIBITOR-LIKE"/>
    <property type="match status" value="1"/>
</dbReference>
<accession>A0A2G2XPG8</accession>
<dbReference type="InterPro" id="IPR052421">
    <property type="entry name" value="PCW_Enzyme_Inhibitor"/>
</dbReference>
<comment type="similarity">
    <text evidence="3">Belongs to the PMEI family.</text>
</comment>
<evidence type="ECO:0000313" key="7">
    <source>
        <dbReference type="EMBL" id="PHT59403.1"/>
    </source>
</evidence>
<proteinExistence type="inferred from homology"/>
<sequence length="259" mass="28137">MESLFLFFLFLFTLTSAQSVDNDNLNNSSPNVAPSMQPAAASSSSSKQNANSPTSYFPYPPGYENDNSRSQSEFSSISIDSISSSDQLGASGLVSSLTSTNKRKDEGASSDHAKIKEICDNTDYPDLCTETIFPLMRGNAINVQNVLQVAMKASDQFAKLAFATFKRASESPATPPKTKTMLKTCLDSWDTVAYNYKQAIQALHIHDSGRMSTMLSAAITDISDCEDAFEDVVSPMNAYGERMTKMTSNCLAIVSQLDN</sequence>
<dbReference type="AlphaFoldDB" id="A0A2G2XPG8"/>
<organism evidence="7 8">
    <name type="scientific">Capsicum baccatum</name>
    <name type="common">Peruvian pepper</name>
    <dbReference type="NCBI Taxonomy" id="33114"/>
    <lineage>
        <taxon>Eukaryota</taxon>
        <taxon>Viridiplantae</taxon>
        <taxon>Streptophyta</taxon>
        <taxon>Embryophyta</taxon>
        <taxon>Tracheophyta</taxon>
        <taxon>Spermatophyta</taxon>
        <taxon>Magnoliopsida</taxon>
        <taxon>eudicotyledons</taxon>
        <taxon>Gunneridae</taxon>
        <taxon>Pentapetalae</taxon>
        <taxon>asterids</taxon>
        <taxon>lamiids</taxon>
        <taxon>Solanales</taxon>
        <taxon>Solanaceae</taxon>
        <taxon>Solanoideae</taxon>
        <taxon>Capsiceae</taxon>
        <taxon>Capsicum</taxon>
    </lineage>
</organism>
<dbReference type="EMBL" id="MLFT02000001">
    <property type="protein sequence ID" value="PHT59403.1"/>
    <property type="molecule type" value="Genomic_DNA"/>
</dbReference>
<protein>
    <recommendedName>
        <fullName evidence="6">Pectinesterase inhibitor domain-containing protein</fullName>
    </recommendedName>
</protein>
<feature type="region of interest" description="Disordered" evidence="4">
    <location>
        <begin position="25"/>
        <end position="70"/>
    </location>
</feature>
<evidence type="ECO:0000256" key="1">
    <source>
        <dbReference type="ARBA" id="ARBA00022729"/>
    </source>
</evidence>
<dbReference type="STRING" id="33114.A0A2G2XPG8"/>